<evidence type="ECO:0000256" key="2">
    <source>
        <dbReference type="SAM" id="MobiDB-lite"/>
    </source>
</evidence>
<dbReference type="KEGG" id="dfa:DFA_02683"/>
<keyword evidence="3" id="KW-1133">Transmembrane helix</keyword>
<reference evidence="5" key="1">
    <citation type="journal article" date="2011" name="Genome Res.">
        <title>Phylogeny-wide analysis of social amoeba genomes highlights ancient origins for complex intercellular communication.</title>
        <authorList>
            <person name="Heidel A.J."/>
            <person name="Lawal H.M."/>
            <person name="Felder M."/>
            <person name="Schilde C."/>
            <person name="Helps N.R."/>
            <person name="Tunggal B."/>
            <person name="Rivero F."/>
            <person name="John U."/>
            <person name="Schleicher M."/>
            <person name="Eichinger L."/>
            <person name="Platzer M."/>
            <person name="Noegel A.A."/>
            <person name="Schaap P."/>
            <person name="Gloeckner G."/>
        </authorList>
    </citation>
    <scope>NUCLEOTIDE SEQUENCE [LARGE SCALE GENOMIC DNA]</scope>
    <source>
        <strain evidence="5">SH3</strain>
    </source>
</reference>
<evidence type="ECO:0000313" key="4">
    <source>
        <dbReference type="EMBL" id="EGG18943.1"/>
    </source>
</evidence>
<feature type="transmembrane region" description="Helical" evidence="3">
    <location>
        <begin position="26"/>
        <end position="46"/>
    </location>
</feature>
<gene>
    <name evidence="4" type="ORF">DFA_02683</name>
</gene>
<dbReference type="Proteomes" id="UP000007797">
    <property type="component" value="Unassembled WGS sequence"/>
</dbReference>
<name>F4Q029_CACFS</name>
<accession>F4Q029</accession>
<feature type="region of interest" description="Disordered" evidence="2">
    <location>
        <begin position="159"/>
        <end position="182"/>
    </location>
</feature>
<dbReference type="EMBL" id="GL883017">
    <property type="protein sequence ID" value="EGG18943.1"/>
    <property type="molecule type" value="Genomic_DNA"/>
</dbReference>
<evidence type="ECO:0000256" key="1">
    <source>
        <dbReference type="SAM" id="Coils"/>
    </source>
</evidence>
<dbReference type="RefSeq" id="XP_004357405.1">
    <property type="nucleotide sequence ID" value="XM_004357349.1"/>
</dbReference>
<keyword evidence="3" id="KW-0812">Transmembrane</keyword>
<keyword evidence="1" id="KW-0175">Coiled coil</keyword>
<sequence>MPDNAPDCHVYAPHQLKKDNNKTPKWSTRGVSALLVLLFAMSVGVFQSIQYSGPIDHPAPYLSHSQSPSHVDHMAVNKTMDEIKIIEKKIESLKNQPPPPPKRQNYGNGLVVTKKQSTGSPYSVVPRGNQYSNIELYLMSMGGKLDSINSQLKDTKNGINDLKNEIRDQNKRQTQRDKDTQESLIRHEELLKDQNAQRLVQQEKEKQQHQEYLKAQQKHQQDIENLVAIQNHLSEKLLEQQQEKEKEQQKPKKKNWFKRLFNL</sequence>
<evidence type="ECO:0000313" key="5">
    <source>
        <dbReference type="Proteomes" id="UP000007797"/>
    </source>
</evidence>
<feature type="region of interest" description="Disordered" evidence="2">
    <location>
        <begin position="1"/>
        <end position="24"/>
    </location>
</feature>
<feature type="coiled-coil region" evidence="1">
    <location>
        <begin position="199"/>
        <end position="250"/>
    </location>
</feature>
<keyword evidence="3" id="KW-0472">Membrane</keyword>
<evidence type="ECO:0000256" key="3">
    <source>
        <dbReference type="SAM" id="Phobius"/>
    </source>
</evidence>
<feature type="compositionally biased region" description="Basic and acidic residues" evidence="2">
    <location>
        <begin position="162"/>
        <end position="182"/>
    </location>
</feature>
<organism evidence="4 5">
    <name type="scientific">Cavenderia fasciculata</name>
    <name type="common">Slime mold</name>
    <name type="synonym">Dictyostelium fasciculatum</name>
    <dbReference type="NCBI Taxonomy" id="261658"/>
    <lineage>
        <taxon>Eukaryota</taxon>
        <taxon>Amoebozoa</taxon>
        <taxon>Evosea</taxon>
        <taxon>Eumycetozoa</taxon>
        <taxon>Dictyostelia</taxon>
        <taxon>Acytosteliales</taxon>
        <taxon>Cavenderiaceae</taxon>
        <taxon>Cavenderia</taxon>
    </lineage>
</organism>
<protein>
    <submittedName>
        <fullName evidence="4">Uncharacterized protein</fullName>
    </submittedName>
</protein>
<dbReference type="AlphaFoldDB" id="F4Q029"/>
<dbReference type="GeneID" id="14870901"/>
<keyword evidence="5" id="KW-1185">Reference proteome</keyword>
<proteinExistence type="predicted"/>